<dbReference type="GO" id="GO:0000981">
    <property type="term" value="F:DNA-binding transcription factor activity, RNA polymerase II-specific"/>
    <property type="evidence" value="ECO:0007669"/>
    <property type="project" value="InterPro"/>
</dbReference>
<dbReference type="InterPro" id="IPR001356">
    <property type="entry name" value="HD"/>
</dbReference>
<dbReference type="PROSITE" id="PS50071">
    <property type="entry name" value="HOMEOBOX_2"/>
    <property type="match status" value="1"/>
</dbReference>
<dbReference type="Pfam" id="PF00046">
    <property type="entry name" value="Homeodomain"/>
    <property type="match status" value="1"/>
</dbReference>
<evidence type="ECO:0000256" key="3">
    <source>
        <dbReference type="ARBA" id="ARBA00023125"/>
    </source>
</evidence>
<feature type="region of interest" description="Disordered" evidence="8">
    <location>
        <begin position="198"/>
        <end position="244"/>
    </location>
</feature>
<evidence type="ECO:0000256" key="7">
    <source>
        <dbReference type="RuleBase" id="RU000682"/>
    </source>
</evidence>
<keyword evidence="3 6" id="KW-0238">DNA-binding</keyword>
<accession>A0A8C4QZN8</accession>
<evidence type="ECO:0000259" key="9">
    <source>
        <dbReference type="PROSITE" id="PS50071"/>
    </source>
</evidence>
<dbReference type="PRINTS" id="PR00024">
    <property type="entry name" value="HOMEOBOX"/>
</dbReference>
<dbReference type="PRINTS" id="PR00031">
    <property type="entry name" value="HTHREPRESSR"/>
</dbReference>
<dbReference type="Proteomes" id="UP000694388">
    <property type="component" value="Unplaced"/>
</dbReference>
<reference evidence="10" key="1">
    <citation type="submission" date="2025-08" db="UniProtKB">
        <authorList>
            <consortium name="Ensembl"/>
        </authorList>
    </citation>
    <scope>IDENTIFICATION</scope>
</reference>
<dbReference type="GO" id="GO:0005634">
    <property type="term" value="C:nucleus"/>
    <property type="evidence" value="ECO:0007669"/>
    <property type="project" value="UniProtKB-SubCell"/>
</dbReference>
<dbReference type="InterPro" id="IPR009057">
    <property type="entry name" value="Homeodomain-like_sf"/>
</dbReference>
<dbReference type="AlphaFoldDB" id="A0A8C4QZN8"/>
<keyword evidence="2" id="KW-0217">Developmental protein</keyword>
<name>A0A8C4QZN8_EPTBU</name>
<dbReference type="InterPro" id="IPR050460">
    <property type="entry name" value="Distal-less_Homeobox_TF"/>
</dbReference>
<dbReference type="PANTHER" id="PTHR24327">
    <property type="entry name" value="HOMEOBOX PROTEIN"/>
    <property type="match status" value="1"/>
</dbReference>
<feature type="DNA-binding region" description="Homeobox" evidence="6">
    <location>
        <begin position="139"/>
        <end position="198"/>
    </location>
</feature>
<keyword evidence="5 6" id="KW-0539">Nucleus</keyword>
<dbReference type="PROSITE" id="PS00027">
    <property type="entry name" value="HOMEOBOX_1"/>
    <property type="match status" value="1"/>
</dbReference>
<dbReference type="FunFam" id="1.10.10.60:FF:000048">
    <property type="entry name" value="Distal-less homeobox 2"/>
    <property type="match status" value="1"/>
</dbReference>
<evidence type="ECO:0000256" key="8">
    <source>
        <dbReference type="SAM" id="MobiDB-lite"/>
    </source>
</evidence>
<evidence type="ECO:0000313" key="11">
    <source>
        <dbReference type="Proteomes" id="UP000694388"/>
    </source>
</evidence>
<keyword evidence="11" id="KW-1185">Reference proteome</keyword>
<dbReference type="GO" id="GO:0030154">
    <property type="term" value="P:cell differentiation"/>
    <property type="evidence" value="ECO:0007669"/>
    <property type="project" value="TreeGrafter"/>
</dbReference>
<dbReference type="Ensembl" id="ENSEBUT00000023628.1">
    <property type="protein sequence ID" value="ENSEBUP00000023054.1"/>
    <property type="gene ID" value="ENSEBUG00000014206.1"/>
</dbReference>
<feature type="domain" description="Homeobox" evidence="9">
    <location>
        <begin position="137"/>
        <end position="197"/>
    </location>
</feature>
<dbReference type="CDD" id="cd00086">
    <property type="entry name" value="homeodomain"/>
    <property type="match status" value="1"/>
</dbReference>
<dbReference type="OMA" id="FATFRTM"/>
<dbReference type="GeneTree" id="ENSGT00940000159188"/>
<dbReference type="SMART" id="SM00389">
    <property type="entry name" value="HOX"/>
    <property type="match status" value="1"/>
</dbReference>
<protein>
    <submittedName>
        <fullName evidence="10">Distal-less homeobox 5</fullName>
    </submittedName>
</protein>
<evidence type="ECO:0000256" key="1">
    <source>
        <dbReference type="ARBA" id="ARBA00007916"/>
    </source>
</evidence>
<dbReference type="Gene3D" id="1.10.10.60">
    <property type="entry name" value="Homeodomain-like"/>
    <property type="match status" value="1"/>
</dbReference>
<dbReference type="InterPro" id="IPR020479">
    <property type="entry name" value="HD_metazoa"/>
</dbReference>
<proteinExistence type="inferred from homology"/>
<dbReference type="SUPFAM" id="SSF46689">
    <property type="entry name" value="Homeodomain-like"/>
    <property type="match status" value="1"/>
</dbReference>
<dbReference type="InterPro" id="IPR000047">
    <property type="entry name" value="HTH_motif"/>
</dbReference>
<evidence type="ECO:0000256" key="4">
    <source>
        <dbReference type="ARBA" id="ARBA00023155"/>
    </source>
</evidence>
<organism evidence="10 11">
    <name type="scientific">Eptatretus burgeri</name>
    <name type="common">Inshore hagfish</name>
    <dbReference type="NCBI Taxonomy" id="7764"/>
    <lineage>
        <taxon>Eukaryota</taxon>
        <taxon>Metazoa</taxon>
        <taxon>Chordata</taxon>
        <taxon>Craniata</taxon>
        <taxon>Vertebrata</taxon>
        <taxon>Cyclostomata</taxon>
        <taxon>Myxini</taxon>
        <taxon>Myxiniformes</taxon>
        <taxon>Myxinidae</taxon>
        <taxon>Eptatretinae</taxon>
        <taxon>Eptatretus</taxon>
    </lineage>
</organism>
<evidence type="ECO:0000256" key="2">
    <source>
        <dbReference type="ARBA" id="ARBA00022473"/>
    </source>
</evidence>
<sequence>MAVVYEPRLSDVHAALRASQPCPAQRSPTLPEPTATGSGYYPHSYASYPPTPAYCGPPAPYGQGYGSYPSYAYPTPGRGSNPHGLTYPPKGPTFGCGYPMTPCHNFENPREANLPKGLEPAKEHTQPEVRLVNGKPKKVRKPRTIYSSFQLAALLRRFQKTQYLALPERAELATSLGLTQTQVKIWFQNRRSKFKRLMKSGERGQEHSPSTSDPMACNSPGSPAPWEVTGSPIQSRPPASSPPQPCIPSPAFLHFAGLLCTLVLSPT</sequence>
<dbReference type="GO" id="GO:0000978">
    <property type="term" value="F:RNA polymerase II cis-regulatory region sequence-specific DNA binding"/>
    <property type="evidence" value="ECO:0007669"/>
    <property type="project" value="TreeGrafter"/>
</dbReference>
<evidence type="ECO:0000256" key="6">
    <source>
        <dbReference type="PROSITE-ProRule" id="PRU00108"/>
    </source>
</evidence>
<evidence type="ECO:0000313" key="10">
    <source>
        <dbReference type="Ensembl" id="ENSEBUP00000023054.1"/>
    </source>
</evidence>
<comment type="similarity">
    <text evidence="1">Belongs to the distal-less homeobox family.</text>
</comment>
<dbReference type="InterPro" id="IPR017970">
    <property type="entry name" value="Homeobox_CS"/>
</dbReference>
<reference evidence="10" key="2">
    <citation type="submission" date="2025-09" db="UniProtKB">
        <authorList>
            <consortium name="Ensembl"/>
        </authorList>
    </citation>
    <scope>IDENTIFICATION</scope>
</reference>
<keyword evidence="4 6" id="KW-0371">Homeobox</keyword>
<evidence type="ECO:0000256" key="5">
    <source>
        <dbReference type="ARBA" id="ARBA00023242"/>
    </source>
</evidence>
<comment type="subcellular location">
    <subcellularLocation>
        <location evidence="6 7">Nucleus</location>
    </subcellularLocation>
</comment>
<dbReference type="PANTHER" id="PTHR24327:SF81">
    <property type="entry name" value="HOMEOTIC PROTEIN DISTAL-LESS-RELATED"/>
    <property type="match status" value="1"/>
</dbReference>